<sequence>MRYLVILSTLLLSPVGYANCLGSVDEYVTSKTLVSSHTVTTQVVGKLIERDEESKNRIINKESEVVQFQTKDDVCFYDKATQSLVLNYATNIHKLDGTINKYLSNI</sequence>
<protein>
    <submittedName>
        <fullName evidence="2">Outer membrane protein</fullName>
    </submittedName>
</protein>
<keyword evidence="3" id="KW-1185">Reference proteome</keyword>
<accession>A0A2N8ZLF0</accession>
<feature type="chain" id="PRO_5014789615" evidence="1">
    <location>
        <begin position="19"/>
        <end position="106"/>
    </location>
</feature>
<dbReference type="AlphaFoldDB" id="A0A2N8ZLF0"/>
<proteinExistence type="predicted"/>
<reference evidence="2 3" key="1">
    <citation type="submission" date="2017-10" db="EMBL/GenBank/DDBJ databases">
        <authorList>
            <person name="Banno H."/>
            <person name="Chua N.-H."/>
        </authorList>
    </citation>
    <scope>NUCLEOTIDE SEQUENCE [LARGE SCALE GENOMIC DNA]</scope>
    <source>
        <strain evidence="2">Vibrio tapetis CECT4600</strain>
    </source>
</reference>
<gene>
    <name evidence="2" type="ORF">VTAP4600_B1118</name>
</gene>
<dbReference type="Proteomes" id="UP000235828">
    <property type="component" value="Chromosome B"/>
</dbReference>
<feature type="signal peptide" evidence="1">
    <location>
        <begin position="1"/>
        <end position="18"/>
    </location>
</feature>
<dbReference type="EMBL" id="LT960612">
    <property type="protein sequence ID" value="SON52729.1"/>
    <property type="molecule type" value="Genomic_DNA"/>
</dbReference>
<dbReference type="KEGG" id="vta:B1118"/>
<evidence type="ECO:0000313" key="3">
    <source>
        <dbReference type="Proteomes" id="UP000235828"/>
    </source>
</evidence>
<name>A0A2N8ZLF0_9VIBR</name>
<evidence type="ECO:0000313" key="2">
    <source>
        <dbReference type="EMBL" id="SON52729.1"/>
    </source>
</evidence>
<evidence type="ECO:0000256" key="1">
    <source>
        <dbReference type="SAM" id="SignalP"/>
    </source>
</evidence>
<organism evidence="2 3">
    <name type="scientific">Vibrio tapetis subsp. tapetis</name>
    <dbReference type="NCBI Taxonomy" id="1671868"/>
    <lineage>
        <taxon>Bacteria</taxon>
        <taxon>Pseudomonadati</taxon>
        <taxon>Pseudomonadota</taxon>
        <taxon>Gammaproteobacteria</taxon>
        <taxon>Vibrionales</taxon>
        <taxon>Vibrionaceae</taxon>
        <taxon>Vibrio</taxon>
    </lineage>
</organism>
<keyword evidence="1" id="KW-0732">Signal</keyword>